<dbReference type="Proteomes" id="UP000001555">
    <property type="component" value="Unassembled WGS sequence"/>
</dbReference>
<evidence type="ECO:0000256" key="1">
    <source>
        <dbReference type="SAM" id="SignalP"/>
    </source>
</evidence>
<feature type="signal peptide" evidence="1">
    <location>
        <begin position="1"/>
        <end position="19"/>
    </location>
</feature>
<evidence type="ECO:0000313" key="2">
    <source>
        <dbReference type="EMBL" id="EEC04405.1"/>
    </source>
</evidence>
<dbReference type="EMBL" id="DS685943">
    <property type="protein sequence ID" value="EEC04405.1"/>
    <property type="molecule type" value="Genomic_DNA"/>
</dbReference>
<accession>B7PCT3</accession>
<evidence type="ECO:0000313" key="3">
    <source>
        <dbReference type="EnsemblMetazoa" id="ISCW002011-PA"/>
    </source>
</evidence>
<dbReference type="PaxDb" id="6945-B7PCT3"/>
<proteinExistence type="predicted"/>
<name>B7PCT3_IXOSC</name>
<organism>
    <name type="scientific">Ixodes scapularis</name>
    <name type="common">Black-legged tick</name>
    <name type="synonym">Deer tick</name>
    <dbReference type="NCBI Taxonomy" id="6945"/>
    <lineage>
        <taxon>Eukaryota</taxon>
        <taxon>Metazoa</taxon>
        <taxon>Ecdysozoa</taxon>
        <taxon>Arthropoda</taxon>
        <taxon>Chelicerata</taxon>
        <taxon>Arachnida</taxon>
        <taxon>Acari</taxon>
        <taxon>Parasitiformes</taxon>
        <taxon>Ixodida</taxon>
        <taxon>Ixodoidea</taxon>
        <taxon>Ixodidae</taxon>
        <taxon>Ixodinae</taxon>
        <taxon>Ixodes</taxon>
    </lineage>
</organism>
<keyword evidence="1" id="KW-0732">Signal</keyword>
<dbReference type="AlphaFoldDB" id="B7PCT3"/>
<dbReference type="InParanoid" id="B7PCT3"/>
<dbReference type="VEuPathDB" id="VectorBase:ISCI002011"/>
<protein>
    <submittedName>
        <fullName evidence="2 3">Hebreain, putative</fullName>
    </submittedName>
</protein>
<dbReference type="VEuPathDB" id="VectorBase:ISCP_004672"/>
<keyword evidence="4" id="KW-1185">Reference proteome</keyword>
<feature type="chain" id="PRO_5010826001" evidence="1">
    <location>
        <begin position="20"/>
        <end position="114"/>
    </location>
</feature>
<dbReference type="VEuPathDB" id="VectorBase:ISCW002011"/>
<reference evidence="2 4" key="1">
    <citation type="submission" date="2008-03" db="EMBL/GenBank/DDBJ databases">
        <title>Annotation of Ixodes scapularis.</title>
        <authorList>
            <consortium name="Ixodes scapularis Genome Project Consortium"/>
            <person name="Caler E."/>
            <person name="Hannick L.I."/>
            <person name="Bidwell S."/>
            <person name="Joardar V."/>
            <person name="Thiagarajan M."/>
            <person name="Amedeo P."/>
            <person name="Galinsky K.J."/>
            <person name="Schobel S."/>
            <person name="Inman J."/>
            <person name="Hostetler J."/>
            <person name="Miller J."/>
            <person name="Hammond M."/>
            <person name="Megy K."/>
            <person name="Lawson D."/>
            <person name="Kodira C."/>
            <person name="Sutton G."/>
            <person name="Meyer J."/>
            <person name="Hill C.A."/>
            <person name="Birren B."/>
            <person name="Nene V."/>
            <person name="Collins F."/>
            <person name="Alarcon-Chaidez F."/>
            <person name="Wikel S."/>
            <person name="Strausberg R."/>
        </authorList>
    </citation>
    <scope>NUCLEOTIDE SEQUENCE [LARGE SCALE GENOMIC DNA]</scope>
    <source>
        <strain evidence="4">Wikel</strain>
        <strain evidence="2">Wikel colony</strain>
    </source>
</reference>
<gene>
    <name evidence="2" type="ORF">IscW_ISCW002011</name>
</gene>
<dbReference type="EMBL" id="ABJB010506676">
    <property type="status" value="NOT_ANNOTATED_CDS"/>
    <property type="molecule type" value="Genomic_DNA"/>
</dbReference>
<dbReference type="Gene3D" id="1.10.150.440">
    <property type="match status" value="1"/>
</dbReference>
<reference evidence="3" key="2">
    <citation type="submission" date="2020-05" db="UniProtKB">
        <authorList>
            <consortium name="EnsemblMetazoa"/>
        </authorList>
    </citation>
    <scope>IDENTIFICATION</scope>
    <source>
        <strain evidence="3">wikel</strain>
    </source>
</reference>
<dbReference type="OrthoDB" id="6493950at2759"/>
<dbReference type="HOGENOM" id="CLU_170585_0_0_1"/>
<dbReference type="EnsemblMetazoa" id="ISCW002011-RA">
    <property type="protein sequence ID" value="ISCW002011-PA"/>
    <property type="gene ID" value="ISCW002011"/>
</dbReference>
<evidence type="ECO:0000313" key="4">
    <source>
        <dbReference type="Proteomes" id="UP000001555"/>
    </source>
</evidence>
<sequence>MKFALECLMLSVMVLVVSARNEHHCKKSDAEMKELIACVISKIPDASSFNDTLDRMVKDLGCTERLCAVRKLCDHEDVEGALRRHVTAAQLELLHGLTDSCSNLVNRCSSQNHH</sequence>